<gene>
    <name evidence="2" type="ORF">PMAYCL1PPCAC_09175</name>
</gene>
<evidence type="ECO:0000256" key="1">
    <source>
        <dbReference type="SAM" id="Phobius"/>
    </source>
</evidence>
<evidence type="ECO:0000313" key="3">
    <source>
        <dbReference type="Proteomes" id="UP001328107"/>
    </source>
</evidence>
<dbReference type="EMBL" id="BTRK01000002">
    <property type="protein sequence ID" value="GMR38980.1"/>
    <property type="molecule type" value="Genomic_DNA"/>
</dbReference>
<keyword evidence="1" id="KW-1133">Transmembrane helix</keyword>
<feature type="non-terminal residue" evidence="2">
    <location>
        <position position="1"/>
    </location>
</feature>
<accession>A0AAN4ZJV3</accession>
<keyword evidence="1" id="KW-0472">Membrane</keyword>
<sequence>TQSVAHTMHSTGYIVLISSLACVLLAQQMLDDDQTAEKRMSRFAFAKRSPYRTFAFAKRSLEDGEEAVDGEMEKRARFAFAKRSPYRRFAFAKRARFAFA</sequence>
<keyword evidence="1" id="KW-0812">Transmembrane</keyword>
<protein>
    <submittedName>
        <fullName evidence="2">Uncharacterized protein</fullName>
    </submittedName>
</protein>
<proteinExistence type="predicted"/>
<organism evidence="2 3">
    <name type="scientific">Pristionchus mayeri</name>
    <dbReference type="NCBI Taxonomy" id="1317129"/>
    <lineage>
        <taxon>Eukaryota</taxon>
        <taxon>Metazoa</taxon>
        <taxon>Ecdysozoa</taxon>
        <taxon>Nematoda</taxon>
        <taxon>Chromadorea</taxon>
        <taxon>Rhabditida</taxon>
        <taxon>Rhabditina</taxon>
        <taxon>Diplogasteromorpha</taxon>
        <taxon>Diplogasteroidea</taxon>
        <taxon>Neodiplogasteridae</taxon>
        <taxon>Pristionchus</taxon>
    </lineage>
</organism>
<reference evidence="3" key="1">
    <citation type="submission" date="2022-10" db="EMBL/GenBank/DDBJ databases">
        <title>Genome assembly of Pristionchus species.</title>
        <authorList>
            <person name="Yoshida K."/>
            <person name="Sommer R.J."/>
        </authorList>
    </citation>
    <scope>NUCLEOTIDE SEQUENCE [LARGE SCALE GENOMIC DNA]</scope>
    <source>
        <strain evidence="3">RS5460</strain>
    </source>
</reference>
<evidence type="ECO:0000313" key="2">
    <source>
        <dbReference type="EMBL" id="GMR38980.1"/>
    </source>
</evidence>
<feature type="transmembrane region" description="Helical" evidence="1">
    <location>
        <begin position="12"/>
        <end position="30"/>
    </location>
</feature>
<name>A0AAN4ZJV3_9BILA</name>
<dbReference type="AlphaFoldDB" id="A0AAN4ZJV3"/>
<comment type="caution">
    <text evidence="2">The sequence shown here is derived from an EMBL/GenBank/DDBJ whole genome shotgun (WGS) entry which is preliminary data.</text>
</comment>
<keyword evidence="3" id="KW-1185">Reference proteome</keyword>
<dbReference type="Proteomes" id="UP001328107">
    <property type="component" value="Unassembled WGS sequence"/>
</dbReference>